<proteinExistence type="predicted"/>
<reference key="1">
    <citation type="submission" date="2007-01" db="EMBL/GenBank/DDBJ databases">
        <title>The Genome Sequence of Puccinia graminis f. sp. tritici Strain CRL 75-36-700-3.</title>
        <authorList>
            <consortium name="The Broad Institute Genome Sequencing Platform"/>
            <person name="Birren B."/>
            <person name="Lander E."/>
            <person name="Galagan J."/>
            <person name="Nusbaum C."/>
            <person name="Devon K."/>
            <person name="Cuomo C."/>
            <person name="Jaffe D."/>
            <person name="Butler J."/>
            <person name="Alvarez P."/>
            <person name="Gnerre S."/>
            <person name="Grabherr M."/>
            <person name="Mauceli E."/>
            <person name="Brockman W."/>
            <person name="Young S."/>
            <person name="LaButti K."/>
            <person name="Sykes S."/>
            <person name="DeCaprio D."/>
            <person name="Crawford M."/>
            <person name="Koehrsen M."/>
            <person name="Engels R."/>
            <person name="Montgomery P."/>
            <person name="Pearson M."/>
            <person name="Howarth C."/>
            <person name="Larson L."/>
            <person name="White J."/>
            <person name="Zeng Q."/>
            <person name="Kodira C."/>
            <person name="Yandava C."/>
            <person name="Alvarado L."/>
            <person name="O'Leary S."/>
            <person name="Szabo L."/>
            <person name="Dean R."/>
            <person name="Schein J."/>
        </authorList>
    </citation>
    <scope>NUCLEOTIDE SEQUENCE</scope>
    <source>
        <strain>CRL 75-36-700-3</strain>
    </source>
</reference>
<evidence type="ECO:0000256" key="1">
    <source>
        <dbReference type="SAM" id="MobiDB-lite"/>
    </source>
</evidence>
<dbReference type="InParanoid" id="E3KPC4"/>
<name>E3KPC4_PUCGT</name>
<reference evidence="3" key="2">
    <citation type="journal article" date="2011" name="Proc. Natl. Acad. Sci. U.S.A.">
        <title>Obligate biotrophy features unraveled by the genomic analysis of rust fungi.</title>
        <authorList>
            <person name="Duplessis S."/>
            <person name="Cuomo C.A."/>
            <person name="Lin Y.-C."/>
            <person name="Aerts A."/>
            <person name="Tisserant E."/>
            <person name="Veneault-Fourrey C."/>
            <person name="Joly D.L."/>
            <person name="Hacquard S."/>
            <person name="Amselem J."/>
            <person name="Cantarel B.L."/>
            <person name="Chiu R."/>
            <person name="Coutinho P.M."/>
            <person name="Feau N."/>
            <person name="Field M."/>
            <person name="Frey P."/>
            <person name="Gelhaye E."/>
            <person name="Goldberg J."/>
            <person name="Grabherr M.G."/>
            <person name="Kodira C.D."/>
            <person name="Kohler A."/>
            <person name="Kuees U."/>
            <person name="Lindquist E.A."/>
            <person name="Lucas S.M."/>
            <person name="Mago R."/>
            <person name="Mauceli E."/>
            <person name="Morin E."/>
            <person name="Murat C."/>
            <person name="Pangilinan J.L."/>
            <person name="Park R."/>
            <person name="Pearson M."/>
            <person name="Quesneville H."/>
            <person name="Rouhier N."/>
            <person name="Sakthikumar S."/>
            <person name="Salamov A.A."/>
            <person name="Schmutz J."/>
            <person name="Selles B."/>
            <person name="Shapiro H."/>
            <person name="Tanguay P."/>
            <person name="Tuskan G.A."/>
            <person name="Henrissat B."/>
            <person name="Van de Peer Y."/>
            <person name="Rouze P."/>
            <person name="Ellis J.G."/>
            <person name="Dodds P.N."/>
            <person name="Schein J.E."/>
            <person name="Zhong S."/>
            <person name="Hamelin R.C."/>
            <person name="Grigoriev I.V."/>
            <person name="Szabo L.J."/>
            <person name="Martin F."/>
        </authorList>
    </citation>
    <scope>NUCLEOTIDE SEQUENCE [LARGE SCALE GENOMIC DNA]</scope>
    <source>
        <strain evidence="3">CRL 75-36-700-3 / race SCCL</strain>
    </source>
</reference>
<accession>E3KPC4</accession>
<evidence type="ECO:0000313" key="3">
    <source>
        <dbReference type="Proteomes" id="UP000008783"/>
    </source>
</evidence>
<dbReference type="HOGENOM" id="CLU_054616_0_0_1"/>
<dbReference type="GeneID" id="10540158"/>
<evidence type="ECO:0000313" key="2">
    <source>
        <dbReference type="EMBL" id="EFP86149.1"/>
    </source>
</evidence>
<dbReference type="AlphaFoldDB" id="E3KPC4"/>
<dbReference type="Proteomes" id="UP000008783">
    <property type="component" value="Unassembled WGS sequence"/>
</dbReference>
<sequence>MLNMNDIINGDPDDPSTQFEGVGDGPPTPPDEDDQHSPDHMEETVQTELFGSLSTADVNMTDQSSTPHPLDNNIDRVCSHFQSQLNLEPEYLKIASIASKCPPEDRYIGNLFANGAYHQLDVRNINRSQVTHAYDECFRSFVRTNARMFLLKPTLEAYSNNPHNNGSLPKTLFYLTLDVVEKQPDQWKKDHLCPAQLKNDPDALRLYRDAVGELLKYQRSNLRTLLLHNILKTKKIHVDGAVPARKVMIAAIYKELPPKGSKMNQTEIDHQVATNSAMRARMCYARLVMVHYYAHKSNKDSQWAEIDERLAVLRGSSYDFQLHHAVLVLNKDFSLFSQGKEYTDISKEDFTVPDLEDVQRSIESGIVPVTLR</sequence>
<dbReference type="EMBL" id="DS178298">
    <property type="protein sequence ID" value="EFP86149.1"/>
    <property type="molecule type" value="Genomic_DNA"/>
</dbReference>
<dbReference type="VEuPathDB" id="FungiDB:PGTG_12105"/>
<dbReference type="KEGG" id="pgr:PGTG_12105"/>
<dbReference type="OMA" id="QWSDIND"/>
<gene>
    <name evidence="2" type="ORF">PGTG_12105</name>
</gene>
<protein>
    <submittedName>
        <fullName evidence="2">Uncharacterized protein</fullName>
    </submittedName>
</protein>
<organism evidence="2 3">
    <name type="scientific">Puccinia graminis f. sp. tritici (strain CRL 75-36-700-3 / race SCCL)</name>
    <name type="common">Black stem rust fungus</name>
    <dbReference type="NCBI Taxonomy" id="418459"/>
    <lineage>
        <taxon>Eukaryota</taxon>
        <taxon>Fungi</taxon>
        <taxon>Dikarya</taxon>
        <taxon>Basidiomycota</taxon>
        <taxon>Pucciniomycotina</taxon>
        <taxon>Pucciniomycetes</taxon>
        <taxon>Pucciniales</taxon>
        <taxon>Pucciniaceae</taxon>
        <taxon>Puccinia</taxon>
    </lineage>
</organism>
<dbReference type="RefSeq" id="XP_003330568.1">
    <property type="nucleotide sequence ID" value="XM_003330520.1"/>
</dbReference>
<keyword evidence="3" id="KW-1185">Reference proteome</keyword>
<dbReference type="OrthoDB" id="2508674at2759"/>
<feature type="region of interest" description="Disordered" evidence="1">
    <location>
        <begin position="1"/>
        <end position="42"/>
    </location>
</feature>